<organism evidence="11 12">
    <name type="scientific">Oikopleura dioica</name>
    <name type="common">Tunicate</name>
    <dbReference type="NCBI Taxonomy" id="34765"/>
    <lineage>
        <taxon>Eukaryota</taxon>
        <taxon>Metazoa</taxon>
        <taxon>Chordata</taxon>
        <taxon>Tunicata</taxon>
        <taxon>Appendicularia</taxon>
        <taxon>Copelata</taxon>
        <taxon>Oikopleuridae</taxon>
        <taxon>Oikopleura</taxon>
    </lineage>
</organism>
<proteinExistence type="predicted"/>
<evidence type="ECO:0000256" key="7">
    <source>
        <dbReference type="ARBA" id="ARBA00029984"/>
    </source>
</evidence>
<evidence type="ECO:0000313" key="11">
    <source>
        <dbReference type="EMBL" id="CAG5096848.1"/>
    </source>
</evidence>
<dbReference type="Proteomes" id="UP001158576">
    <property type="component" value="Chromosome XSR"/>
</dbReference>
<feature type="compositionally biased region" description="Polar residues" evidence="9">
    <location>
        <begin position="99"/>
        <end position="111"/>
    </location>
</feature>
<dbReference type="CDD" id="cd06465">
    <property type="entry name" value="p23_hB-ind1_like"/>
    <property type="match status" value="1"/>
</dbReference>
<evidence type="ECO:0000256" key="8">
    <source>
        <dbReference type="ARBA" id="ARBA00031270"/>
    </source>
</evidence>
<dbReference type="Pfam" id="PF04840">
    <property type="entry name" value="Vps16_C"/>
    <property type="match status" value="1"/>
</dbReference>
<dbReference type="SUPFAM" id="SSF49764">
    <property type="entry name" value="HSP20-like chaperones"/>
    <property type="match status" value="1"/>
</dbReference>
<keyword evidence="12" id="KW-1185">Reference proteome</keyword>
<evidence type="ECO:0000256" key="9">
    <source>
        <dbReference type="SAM" id="MobiDB-lite"/>
    </source>
</evidence>
<comment type="subcellular location">
    <subcellularLocation>
        <location evidence="2">Cytoplasmic vesicle</location>
    </subcellularLocation>
    <subcellularLocation>
        <location evidence="1">Early endosome</location>
    </subcellularLocation>
    <subcellularLocation>
        <location evidence="3">Late endosome</location>
    </subcellularLocation>
</comment>
<feature type="compositionally biased region" description="Low complexity" evidence="9">
    <location>
        <begin position="1"/>
        <end position="11"/>
    </location>
</feature>
<feature type="compositionally biased region" description="Basic and acidic residues" evidence="9">
    <location>
        <begin position="41"/>
        <end position="51"/>
    </location>
</feature>
<dbReference type="InterPro" id="IPR008978">
    <property type="entry name" value="HSP20-like_chaperone"/>
</dbReference>
<feature type="compositionally biased region" description="Acidic residues" evidence="9">
    <location>
        <begin position="582"/>
        <end position="601"/>
    </location>
</feature>
<name>A0ABN7SJW8_OIKDI</name>
<dbReference type="PROSITE" id="PS51203">
    <property type="entry name" value="CS"/>
    <property type="match status" value="1"/>
</dbReference>
<evidence type="ECO:0000259" key="10">
    <source>
        <dbReference type="PROSITE" id="PS51203"/>
    </source>
</evidence>
<evidence type="ECO:0000256" key="1">
    <source>
        <dbReference type="ARBA" id="ARBA00004412"/>
    </source>
</evidence>
<dbReference type="InterPro" id="IPR007052">
    <property type="entry name" value="CS_dom"/>
</dbReference>
<feature type="domain" description="CS" evidence="10">
    <location>
        <begin position="434"/>
        <end position="528"/>
    </location>
</feature>
<dbReference type="InterPro" id="IPR006925">
    <property type="entry name" value="Vps16_C"/>
</dbReference>
<reference evidence="11 12" key="1">
    <citation type="submission" date="2021-04" db="EMBL/GenBank/DDBJ databases">
        <authorList>
            <person name="Bliznina A."/>
        </authorList>
    </citation>
    <scope>NUCLEOTIDE SEQUENCE [LARGE SCALE GENOMIC DNA]</scope>
</reference>
<protein>
    <recommendedName>
        <fullName evidence="4">Spermatogenesis-defective protein 39 homolog</fullName>
    </recommendedName>
    <alternativeName>
        <fullName evidence="7">VPS33B-interacting protein in apical-basolateral polarity regulator</fullName>
    </alternativeName>
    <alternativeName>
        <fullName evidence="8">VPS33B-interacting protein in polarity and apical restriction</fullName>
    </alternativeName>
</protein>
<evidence type="ECO:0000256" key="4">
    <source>
        <dbReference type="ARBA" id="ARBA00019368"/>
    </source>
</evidence>
<evidence type="ECO:0000256" key="3">
    <source>
        <dbReference type="ARBA" id="ARBA00004603"/>
    </source>
</evidence>
<sequence length="601" mass="68718">MSIKSGKAMAKALKKMGKLTLPREKKKDKKAPTIEGDDYWDEKPKWNHVFDEDPNDTSQSDFICTESDPMEKVHQRPVAQSARTVAQSARKRPQGADAAQSNHGMTSTNRLTLPRGSSPHASPESKAEVARLEAEVSRLKLLLRDKSSGAKALSVDATARAFMLEDSSSYPTLEPFTSRKEKFALLDKAIENYDGAAMTRIVIWIKHSLGRDESYLNELRARPDAMNHYISYLREMKEFDELSDLLGILNRPEEEAFLDYQRKLEQSRPGKMRAEKLKDTLKFQFQSQRELQVESELIDEQIRLIEKQLVIAEKDKSNKMIPAEAQLKVDDTLCSTLWYANMYSAGDKNTLSSPDTLAADFNVRDAEKDWIALTALAKQQNWDQIELLVRKSGGLLGSFSTGPKYQTSIKLPNLVNLCGQNEMPIDRLRKFIVAIEDIDDRKQAAKKWNDHTTALEVRDAKNEQVVFEKNRMTFRSVAEEENKEKHYCNEIELFGAIDPDQSRYVNTGRVVRCVMTRAEEGEYWPRLTKEKIRIHWLKVDFGRWKDEDDSDDEDKAGADFELNDMLSGLRVDKDGNKQSMTDFDDLDDDSDDGEIDGIEDY</sequence>
<feature type="region of interest" description="Disordered" evidence="9">
    <location>
        <begin position="570"/>
        <end position="601"/>
    </location>
</feature>
<keyword evidence="5" id="KW-0967">Endosome</keyword>
<evidence type="ECO:0000256" key="5">
    <source>
        <dbReference type="ARBA" id="ARBA00022753"/>
    </source>
</evidence>
<dbReference type="PANTHER" id="PTHR13364:SF6">
    <property type="entry name" value="SPERMATOGENESIS-DEFECTIVE PROTEIN 39 HOMOLOG"/>
    <property type="match status" value="1"/>
</dbReference>
<evidence type="ECO:0000256" key="6">
    <source>
        <dbReference type="ARBA" id="ARBA00023329"/>
    </source>
</evidence>
<dbReference type="PANTHER" id="PTHR13364">
    <property type="entry name" value="DEFECTIVE SPERMATOGENESIS PROTEIN 39"/>
    <property type="match status" value="1"/>
</dbReference>
<evidence type="ECO:0000256" key="2">
    <source>
        <dbReference type="ARBA" id="ARBA00004541"/>
    </source>
</evidence>
<dbReference type="EMBL" id="OU015569">
    <property type="protein sequence ID" value="CAG5096848.1"/>
    <property type="molecule type" value="Genomic_DNA"/>
</dbReference>
<evidence type="ECO:0000313" key="12">
    <source>
        <dbReference type="Proteomes" id="UP001158576"/>
    </source>
</evidence>
<feature type="region of interest" description="Disordered" evidence="9">
    <location>
        <begin position="1"/>
        <end position="127"/>
    </location>
</feature>
<gene>
    <name evidence="11" type="ORF">OKIOD_LOCUS6368</name>
</gene>
<dbReference type="Gene3D" id="2.60.40.790">
    <property type="match status" value="1"/>
</dbReference>
<dbReference type="InterPro" id="IPR040057">
    <property type="entry name" value="Spe-39"/>
</dbReference>
<keyword evidence="6" id="KW-0968">Cytoplasmic vesicle</keyword>
<accession>A0ABN7SJW8</accession>